<dbReference type="CDD" id="cd01949">
    <property type="entry name" value="GGDEF"/>
    <property type="match status" value="1"/>
</dbReference>
<proteinExistence type="predicted"/>
<keyword evidence="5" id="KW-1185">Reference proteome</keyword>
<dbReference type="GO" id="GO:0043709">
    <property type="term" value="P:cell adhesion involved in single-species biofilm formation"/>
    <property type="evidence" value="ECO:0007669"/>
    <property type="project" value="TreeGrafter"/>
</dbReference>
<protein>
    <recommendedName>
        <fullName evidence="1">diguanylate cyclase</fullName>
        <ecNumber evidence="1">2.7.7.65</ecNumber>
    </recommendedName>
</protein>
<evidence type="ECO:0000256" key="2">
    <source>
        <dbReference type="ARBA" id="ARBA00034247"/>
    </source>
</evidence>
<evidence type="ECO:0000256" key="1">
    <source>
        <dbReference type="ARBA" id="ARBA00012528"/>
    </source>
</evidence>
<evidence type="ECO:0000259" key="3">
    <source>
        <dbReference type="PROSITE" id="PS50887"/>
    </source>
</evidence>
<dbReference type="Gene3D" id="3.30.70.270">
    <property type="match status" value="1"/>
</dbReference>
<dbReference type="SMART" id="SM00267">
    <property type="entry name" value="GGDEF"/>
    <property type="match status" value="1"/>
</dbReference>
<dbReference type="GO" id="GO:1902201">
    <property type="term" value="P:negative regulation of bacterial-type flagellum-dependent cell motility"/>
    <property type="evidence" value="ECO:0007669"/>
    <property type="project" value="TreeGrafter"/>
</dbReference>
<dbReference type="FunFam" id="3.30.70.270:FF:000001">
    <property type="entry name" value="Diguanylate cyclase domain protein"/>
    <property type="match status" value="1"/>
</dbReference>
<feature type="domain" description="GGDEF" evidence="3">
    <location>
        <begin position="1"/>
        <end position="136"/>
    </location>
</feature>
<dbReference type="EC" id="2.7.7.65" evidence="1"/>
<dbReference type="PROSITE" id="PS50887">
    <property type="entry name" value="GGDEF"/>
    <property type="match status" value="1"/>
</dbReference>
<evidence type="ECO:0000313" key="5">
    <source>
        <dbReference type="Proteomes" id="UP000289437"/>
    </source>
</evidence>
<sequence length="150" mass="16069">MSLLMLDVDHFKALNDSQGHQQGDKYLTIVAVELTRLAKRQTDLAARYGGEEFAVILADTSAESAEQLAESVRLAIETLQLPHRASPVAPFLTVSIGIATATIGGWMTPDALVAAADKALYAAKRSGRNRVVAATVESILAEEINLELSH</sequence>
<dbReference type="GO" id="GO:0005886">
    <property type="term" value="C:plasma membrane"/>
    <property type="evidence" value="ECO:0007669"/>
    <property type="project" value="TreeGrafter"/>
</dbReference>
<dbReference type="NCBIfam" id="TIGR00254">
    <property type="entry name" value="GGDEF"/>
    <property type="match status" value="1"/>
</dbReference>
<comment type="caution">
    <text evidence="4">The sequence shown here is derived from an EMBL/GenBank/DDBJ whole genome shotgun (WGS) entry which is preliminary data.</text>
</comment>
<comment type="catalytic activity">
    <reaction evidence="2">
        <text>2 GTP = 3',3'-c-di-GMP + 2 diphosphate</text>
        <dbReference type="Rhea" id="RHEA:24898"/>
        <dbReference type="ChEBI" id="CHEBI:33019"/>
        <dbReference type="ChEBI" id="CHEBI:37565"/>
        <dbReference type="ChEBI" id="CHEBI:58805"/>
        <dbReference type="EC" id="2.7.7.65"/>
    </reaction>
</comment>
<dbReference type="EMBL" id="RDSM01000006">
    <property type="protein sequence ID" value="RXH53927.1"/>
    <property type="molecule type" value="Genomic_DNA"/>
</dbReference>
<dbReference type="PANTHER" id="PTHR45138:SF9">
    <property type="entry name" value="DIGUANYLATE CYCLASE DGCM-RELATED"/>
    <property type="match status" value="1"/>
</dbReference>
<reference evidence="5" key="2">
    <citation type="submission" date="2019-02" db="EMBL/GenBank/DDBJ databases">
        <title>Granulicella sibirica sp. nov., a psychrotolerant acidobacterium isolated from an organic soil layer in forested tundra, West Siberia.</title>
        <authorList>
            <person name="Oshkin I.Y."/>
            <person name="Kulichevskaya I.S."/>
            <person name="Rijpstra W.I.C."/>
            <person name="Sinninghe Damste J.S."/>
            <person name="Rakitin A.L."/>
            <person name="Ravin N.V."/>
            <person name="Dedysh S.N."/>
        </authorList>
    </citation>
    <scope>NUCLEOTIDE SEQUENCE [LARGE SCALE GENOMIC DNA]</scope>
    <source>
        <strain evidence="5">AF10</strain>
    </source>
</reference>
<dbReference type="AlphaFoldDB" id="A0A4Q0STD0"/>
<accession>A0A4Q0STD0</accession>
<gene>
    <name evidence="4" type="ORF">GRAN_4896</name>
</gene>
<dbReference type="SUPFAM" id="SSF55073">
    <property type="entry name" value="Nucleotide cyclase"/>
    <property type="match status" value="1"/>
</dbReference>
<dbReference type="InterPro" id="IPR000160">
    <property type="entry name" value="GGDEF_dom"/>
</dbReference>
<dbReference type="Proteomes" id="UP000289437">
    <property type="component" value="Unassembled WGS sequence"/>
</dbReference>
<dbReference type="InterPro" id="IPR029787">
    <property type="entry name" value="Nucleotide_cyclase"/>
</dbReference>
<name>A0A4Q0STD0_9BACT</name>
<reference evidence="4 5" key="1">
    <citation type="submission" date="2018-11" db="EMBL/GenBank/DDBJ databases">
        <authorList>
            <person name="Mardanov A.V."/>
            <person name="Ravin N.V."/>
            <person name="Dedysh S.N."/>
        </authorList>
    </citation>
    <scope>NUCLEOTIDE SEQUENCE [LARGE SCALE GENOMIC DNA]</scope>
    <source>
        <strain evidence="4 5">AF10</strain>
    </source>
</reference>
<dbReference type="InterPro" id="IPR043128">
    <property type="entry name" value="Rev_trsase/Diguanyl_cyclase"/>
</dbReference>
<dbReference type="PANTHER" id="PTHR45138">
    <property type="entry name" value="REGULATORY COMPONENTS OF SENSORY TRANSDUCTION SYSTEM"/>
    <property type="match status" value="1"/>
</dbReference>
<dbReference type="InterPro" id="IPR050469">
    <property type="entry name" value="Diguanylate_Cyclase"/>
</dbReference>
<evidence type="ECO:0000313" key="4">
    <source>
        <dbReference type="EMBL" id="RXH53927.1"/>
    </source>
</evidence>
<dbReference type="Pfam" id="PF00990">
    <property type="entry name" value="GGDEF"/>
    <property type="match status" value="1"/>
</dbReference>
<dbReference type="GO" id="GO:0052621">
    <property type="term" value="F:diguanylate cyclase activity"/>
    <property type="evidence" value="ECO:0007669"/>
    <property type="project" value="UniProtKB-EC"/>
</dbReference>
<organism evidence="4 5">
    <name type="scientific">Granulicella sibirica</name>
    <dbReference type="NCBI Taxonomy" id="2479048"/>
    <lineage>
        <taxon>Bacteria</taxon>
        <taxon>Pseudomonadati</taxon>
        <taxon>Acidobacteriota</taxon>
        <taxon>Terriglobia</taxon>
        <taxon>Terriglobales</taxon>
        <taxon>Acidobacteriaceae</taxon>
        <taxon>Granulicella</taxon>
    </lineage>
</organism>